<comment type="caution">
    <text evidence="2">The sequence shown here is derived from an EMBL/GenBank/DDBJ whole genome shotgun (WGS) entry which is preliminary data.</text>
</comment>
<name>A0A835LA66_9MAGN</name>
<organism evidence="2 3">
    <name type="scientific">Coptis chinensis</name>
    <dbReference type="NCBI Taxonomy" id="261450"/>
    <lineage>
        <taxon>Eukaryota</taxon>
        <taxon>Viridiplantae</taxon>
        <taxon>Streptophyta</taxon>
        <taxon>Embryophyta</taxon>
        <taxon>Tracheophyta</taxon>
        <taxon>Spermatophyta</taxon>
        <taxon>Magnoliopsida</taxon>
        <taxon>Ranunculales</taxon>
        <taxon>Ranunculaceae</taxon>
        <taxon>Coptidoideae</taxon>
        <taxon>Coptis</taxon>
    </lineage>
</organism>
<keyword evidence="3" id="KW-1185">Reference proteome</keyword>
<dbReference type="Proteomes" id="UP000631114">
    <property type="component" value="Unassembled WGS sequence"/>
</dbReference>
<evidence type="ECO:0000313" key="3">
    <source>
        <dbReference type="Proteomes" id="UP000631114"/>
    </source>
</evidence>
<feature type="compositionally biased region" description="Polar residues" evidence="1">
    <location>
        <begin position="1"/>
        <end position="21"/>
    </location>
</feature>
<evidence type="ECO:0000313" key="2">
    <source>
        <dbReference type="EMBL" id="KAF9587813.1"/>
    </source>
</evidence>
<feature type="region of interest" description="Disordered" evidence="1">
    <location>
        <begin position="1"/>
        <end position="22"/>
    </location>
</feature>
<gene>
    <name evidence="2" type="ORF">IFM89_005817</name>
</gene>
<dbReference type="AlphaFoldDB" id="A0A835LA66"/>
<evidence type="ECO:0000256" key="1">
    <source>
        <dbReference type="SAM" id="MobiDB-lite"/>
    </source>
</evidence>
<sequence>MMKQSCVGNLSSIDHTETGSCSPLLLDEERRRSLSEAAQFVKDLETWRNRNINPSRKSKRQQRFPLLIVKKALLPS</sequence>
<protein>
    <submittedName>
        <fullName evidence="2">Uncharacterized protein</fullName>
    </submittedName>
</protein>
<proteinExistence type="predicted"/>
<accession>A0A835LA66</accession>
<reference evidence="2 3" key="1">
    <citation type="submission" date="2020-10" db="EMBL/GenBank/DDBJ databases">
        <title>The Coptis chinensis genome and diversification of protoberbering-type alkaloids.</title>
        <authorList>
            <person name="Wang B."/>
            <person name="Shu S."/>
            <person name="Song C."/>
            <person name="Liu Y."/>
        </authorList>
    </citation>
    <scope>NUCLEOTIDE SEQUENCE [LARGE SCALE GENOMIC DNA]</scope>
    <source>
        <strain evidence="2">HL-2020</strain>
        <tissue evidence="2">Leaf</tissue>
    </source>
</reference>
<dbReference type="EMBL" id="JADFTS010000009">
    <property type="protein sequence ID" value="KAF9587813.1"/>
    <property type="molecule type" value="Genomic_DNA"/>
</dbReference>